<comment type="similarity">
    <text evidence="1">Belongs to the outer membrane factor (OMF) (TC 1.B.17) family.</text>
</comment>
<dbReference type="GO" id="GO:0015562">
    <property type="term" value="F:efflux transmembrane transporter activity"/>
    <property type="evidence" value="ECO:0007669"/>
    <property type="project" value="InterPro"/>
</dbReference>
<feature type="coiled-coil region" evidence="2">
    <location>
        <begin position="203"/>
        <end position="237"/>
    </location>
</feature>
<protein>
    <submittedName>
        <fullName evidence="3">Outer membrane efflux protein, TolC family</fullName>
    </submittedName>
</protein>
<evidence type="ECO:0000256" key="2">
    <source>
        <dbReference type="SAM" id="Coils"/>
    </source>
</evidence>
<organism evidence="3 4">
    <name type="scientific">Candidatus Campylobacter infans</name>
    <dbReference type="NCBI Taxonomy" id="2561898"/>
    <lineage>
        <taxon>Bacteria</taxon>
        <taxon>Pseudomonadati</taxon>
        <taxon>Campylobacterota</taxon>
        <taxon>Epsilonproteobacteria</taxon>
        <taxon>Campylobacterales</taxon>
        <taxon>Campylobacteraceae</taxon>
        <taxon>Campylobacter</taxon>
    </lineage>
</organism>
<evidence type="ECO:0000313" key="4">
    <source>
        <dbReference type="Proteomes" id="UP000509414"/>
    </source>
</evidence>
<dbReference type="PANTHER" id="PTHR30203">
    <property type="entry name" value="OUTER MEMBRANE CATION EFFLUX PROTEIN"/>
    <property type="match status" value="1"/>
</dbReference>
<dbReference type="AlphaFoldDB" id="A0A7H9CGU8"/>
<sequence>MKRNFNYLKIWLSFFILFIFSGCASKTLNYEPKEVKSDYNATWQYSFNIAELDELIQKTLKNNENLNTAVLNLNIALRQAGLNKVDLFPTPSASLSASSSRDISYHDKSKRSFSSGFGLSWELDLWGRVYNAYESANFNAKKSLLNLQDIQISIINSVISEYFNILYLNERKQNLIKNLTNMQALDKIVRQKFNLGRAELLELAQSNANLLSAQNSLKSTNKELENAYEALANLTRTELIPQGYISDITRPSLDFGIEVVGDENFSFSKPQELKIAWIERILTRPDVNEKLASLNAGFYDYKIAQKNFLPKITLNGGLNDSDKNFNDAFGFNLLSGALNISLPFLDYARLKKNLKISQDQFEILRLAYKQSLNNALNEAIKYAAFYQIDTQNLKNQEKIVSQREQIVEIYNLKYNQGAVSLKDLLEAQNALISAQNTLASQKYELINDEINFYKAIAR</sequence>
<keyword evidence="2" id="KW-0175">Coiled coil</keyword>
<dbReference type="Gene3D" id="2.20.200.10">
    <property type="entry name" value="Outer membrane efflux proteins (OEP)"/>
    <property type="match status" value="1"/>
</dbReference>
<dbReference type="InterPro" id="IPR010131">
    <property type="entry name" value="MdtP/NodT-like"/>
</dbReference>
<reference evidence="3 4" key="1">
    <citation type="submission" date="2020-02" db="EMBL/GenBank/DDBJ databases">
        <title>Complete genome sequence of the novel Campylobacter species Candidatus Campylobacter infans.</title>
        <authorList>
            <person name="Duim B."/>
            <person name="Zomer A."/>
            <person name="van der Graaf L."/>
            <person name="Wagenaar J."/>
        </authorList>
    </citation>
    <scope>NUCLEOTIDE SEQUENCE [LARGE SCALE GENOMIC DNA]</scope>
    <source>
        <strain evidence="3 4">19S00001</strain>
    </source>
</reference>
<dbReference type="PROSITE" id="PS51257">
    <property type="entry name" value="PROKAR_LIPOPROTEIN"/>
    <property type="match status" value="1"/>
</dbReference>
<dbReference type="KEGG" id="cinf:CINF_0681"/>
<evidence type="ECO:0000313" key="3">
    <source>
        <dbReference type="EMBL" id="QLI05202.1"/>
    </source>
</evidence>
<dbReference type="SUPFAM" id="SSF56954">
    <property type="entry name" value="Outer membrane efflux proteins (OEP)"/>
    <property type="match status" value="1"/>
</dbReference>
<dbReference type="Gene3D" id="1.20.1600.10">
    <property type="entry name" value="Outer membrane efflux proteins (OEP)"/>
    <property type="match status" value="1"/>
</dbReference>
<evidence type="ECO:0000256" key="1">
    <source>
        <dbReference type="ARBA" id="ARBA00007613"/>
    </source>
</evidence>
<dbReference type="RefSeq" id="WP_179975755.1">
    <property type="nucleotide sequence ID" value="NZ_CP049075.1"/>
</dbReference>
<proteinExistence type="inferred from homology"/>
<accession>A0A7H9CGU8</accession>
<keyword evidence="4" id="KW-1185">Reference proteome</keyword>
<gene>
    <name evidence="3" type="ORF">CINF_0681</name>
</gene>
<dbReference type="Proteomes" id="UP000509414">
    <property type="component" value="Chromosome"/>
</dbReference>
<dbReference type="InterPro" id="IPR003423">
    <property type="entry name" value="OMP_efflux"/>
</dbReference>
<name>A0A7H9CGU8_9BACT</name>
<dbReference type="EMBL" id="CP049075">
    <property type="protein sequence ID" value="QLI05202.1"/>
    <property type="molecule type" value="Genomic_DNA"/>
</dbReference>
<dbReference type="PANTHER" id="PTHR30203:SF32">
    <property type="entry name" value="CATION EFFLUX SYSTEM PROTEIN CUSC"/>
    <property type="match status" value="1"/>
</dbReference>
<dbReference type="Pfam" id="PF02321">
    <property type="entry name" value="OEP"/>
    <property type="match status" value="2"/>
</dbReference>